<name>A0AAU9VPT2_9CNID</name>
<reference evidence="2 3" key="1">
    <citation type="submission" date="2022-05" db="EMBL/GenBank/DDBJ databases">
        <authorList>
            <consortium name="Genoscope - CEA"/>
            <person name="William W."/>
        </authorList>
    </citation>
    <scope>NUCLEOTIDE SEQUENCE [LARGE SCALE GENOMIC DNA]</scope>
</reference>
<dbReference type="InterPro" id="IPR052201">
    <property type="entry name" value="LRR-containing_regulator"/>
</dbReference>
<comment type="caution">
    <text evidence="2">The sequence shown here is derived from an EMBL/GenBank/DDBJ whole genome shotgun (WGS) entry which is preliminary data.</text>
</comment>
<evidence type="ECO:0000313" key="2">
    <source>
        <dbReference type="EMBL" id="CAH3036038.1"/>
    </source>
</evidence>
<dbReference type="Proteomes" id="UP001159428">
    <property type="component" value="Unassembled WGS sequence"/>
</dbReference>
<dbReference type="AlphaFoldDB" id="A0AAU9VPT2"/>
<dbReference type="SMART" id="SM00368">
    <property type="entry name" value="LRR_RI"/>
    <property type="match status" value="3"/>
</dbReference>
<organism evidence="2 3">
    <name type="scientific">Pocillopora meandrina</name>
    <dbReference type="NCBI Taxonomy" id="46732"/>
    <lineage>
        <taxon>Eukaryota</taxon>
        <taxon>Metazoa</taxon>
        <taxon>Cnidaria</taxon>
        <taxon>Anthozoa</taxon>
        <taxon>Hexacorallia</taxon>
        <taxon>Scleractinia</taxon>
        <taxon>Astrocoeniina</taxon>
        <taxon>Pocilloporidae</taxon>
        <taxon>Pocillopora</taxon>
    </lineage>
</organism>
<protein>
    <recommendedName>
        <fullName evidence="4">F-box domain-containing protein</fullName>
    </recommendedName>
</protein>
<dbReference type="InterPro" id="IPR032675">
    <property type="entry name" value="LRR_dom_sf"/>
</dbReference>
<dbReference type="PANTHER" id="PTHR24111:SF0">
    <property type="entry name" value="LEUCINE-RICH REPEAT-CONTAINING PROTEIN"/>
    <property type="match status" value="1"/>
</dbReference>
<keyword evidence="3" id="KW-1185">Reference proteome</keyword>
<evidence type="ECO:0000256" key="1">
    <source>
        <dbReference type="ARBA" id="ARBA00022737"/>
    </source>
</evidence>
<evidence type="ECO:0000313" key="3">
    <source>
        <dbReference type="Proteomes" id="UP001159428"/>
    </source>
</evidence>
<keyword evidence="1" id="KW-0677">Repeat</keyword>
<evidence type="ECO:0008006" key="4">
    <source>
        <dbReference type="Google" id="ProtNLM"/>
    </source>
</evidence>
<dbReference type="EMBL" id="CALNXJ010000003">
    <property type="protein sequence ID" value="CAH3036038.1"/>
    <property type="molecule type" value="Genomic_DNA"/>
</dbReference>
<sequence length="816" mass="91064">MAGGREDHFLRLEDLCIRFVSAHGNLWDPKVLLGIPRHLLLPILENFHPFDVERLEVSGIFQTVGIDTDQLWKKFYLHSWPRKSKWPDVYFTKNGISKGAVILLIDNLNLCLKLVDYVEFLEVFLLRNNGVNQLCHLLQLLTSRRLKSVGFCFSKVSGVELWSRIFDSLSTNSPQNQTDKVEDNFISTCTCISSPNSKRKAFNEESKFSVQQTCNQSNCGHSKTASVQVDSILNYSTDANEEGTLDSFHENDDIDIYTFDDWNDSPKTHERTVAISCRGTKYGRGEKRFETNISDPLSSDLYDEVFGQSTYGQPSDVMVNNFFPVENQGLQKSSEPHQFSPKSSILDSSLTCFPRHTCFLVHFELVGFRLYTDIFMTFVHTLKTWLALETMILQDNGLGLVSTPGSEFVDTLSFLCTNGGLHSLQITDNPVNDEFTKLLFERLVVSLCCKCYKDCNCSHGYLTKLKFSSNIVSPSTSVYLGKVITDVCQCNVSKQFQENMFDSVFPLSDSAMSTEDSTHESRSKQRSSFVHDCLACKSGKGGWKASCPTGDCDGAQKPSVGCKMNAEPTESMESIESFSQNKNPLLSKSSMCDVFFGIQVMKLSCMIGEQGASFIAEGLKRNSTLHSLTLADCDINTIGLAQLFQALTGNRNVKHVCVKGNHYDPNSDNSLAEMLSSSSTITELDISGCQLRGLSENIIAALCINKTLITLKLARNGLCNNDITALSEVFSHPSQLSKILKLDLSFNHFPAECLSVLVSSLKSIKPRTLDELKLTPTLPCTRFQQVLPSLHSVIKNVIIVDYLHHGTLFADYVGQM</sequence>
<dbReference type="SUPFAM" id="SSF52047">
    <property type="entry name" value="RNI-like"/>
    <property type="match status" value="2"/>
</dbReference>
<gene>
    <name evidence="2" type="ORF">PMEA_00016614</name>
</gene>
<dbReference type="PANTHER" id="PTHR24111">
    <property type="entry name" value="LEUCINE-RICH REPEAT-CONTAINING PROTEIN 34"/>
    <property type="match status" value="1"/>
</dbReference>
<dbReference type="Gene3D" id="3.80.10.10">
    <property type="entry name" value="Ribonuclease Inhibitor"/>
    <property type="match status" value="1"/>
</dbReference>
<accession>A0AAU9VPT2</accession>
<proteinExistence type="predicted"/>